<accession>A0A1J7BAI9</accession>
<dbReference type="AlphaFoldDB" id="A0A1J7BAI9"/>
<proteinExistence type="predicted"/>
<organism evidence="3 4">
    <name type="scientific">Mangrovactinospora gilvigrisea</name>
    <dbReference type="NCBI Taxonomy" id="1428644"/>
    <lineage>
        <taxon>Bacteria</taxon>
        <taxon>Bacillati</taxon>
        <taxon>Actinomycetota</taxon>
        <taxon>Actinomycetes</taxon>
        <taxon>Kitasatosporales</taxon>
        <taxon>Streptomycetaceae</taxon>
        <taxon>Mangrovactinospora</taxon>
    </lineage>
</organism>
<dbReference type="GO" id="GO:0003677">
    <property type="term" value="F:DNA binding"/>
    <property type="evidence" value="ECO:0007669"/>
    <property type="project" value="UniProtKB-KW"/>
</dbReference>
<gene>
    <name evidence="3" type="ORF">BIV57_20310</name>
</gene>
<reference evidence="3 4" key="1">
    <citation type="submission" date="2016-10" db="EMBL/GenBank/DDBJ databases">
        <title>Genome sequence of Streptomyces gilvigriseus MUSC 26.</title>
        <authorList>
            <person name="Lee L.-H."/>
            <person name="Ser H.-L."/>
        </authorList>
    </citation>
    <scope>NUCLEOTIDE SEQUENCE [LARGE SCALE GENOMIC DNA]</scope>
    <source>
        <strain evidence="3 4">MUSC 26</strain>
    </source>
</reference>
<comment type="caution">
    <text evidence="3">The sequence shown here is derived from an EMBL/GenBank/DDBJ whole genome shotgun (WGS) entry which is preliminary data.</text>
</comment>
<dbReference type="SMART" id="SM00422">
    <property type="entry name" value="HTH_MERR"/>
    <property type="match status" value="1"/>
</dbReference>
<evidence type="ECO:0000313" key="3">
    <source>
        <dbReference type="EMBL" id="OIV35675.1"/>
    </source>
</evidence>
<protein>
    <submittedName>
        <fullName evidence="3">MerR family transcriptional regulator</fullName>
    </submittedName>
</protein>
<dbReference type="PRINTS" id="PR00040">
    <property type="entry name" value="HTHMERR"/>
</dbReference>
<dbReference type="InterPro" id="IPR000551">
    <property type="entry name" value="MerR-type_HTH_dom"/>
</dbReference>
<sequence>MRIGELSRKTGVSERLLRYYEEQGLLRPRRRPSGYREYAESDVETVRTIRCLLTAGLGTSTIAQVLPCAVGGGGAVGVELVRELVAERERIDRAIGELHSSRQLLQRVIAAGSR</sequence>
<dbReference type="PROSITE" id="PS50937">
    <property type="entry name" value="HTH_MERR_2"/>
    <property type="match status" value="1"/>
</dbReference>
<name>A0A1J7BAI9_9ACTN</name>
<evidence type="ECO:0000313" key="4">
    <source>
        <dbReference type="Proteomes" id="UP000243342"/>
    </source>
</evidence>
<dbReference type="InterPro" id="IPR009061">
    <property type="entry name" value="DNA-bd_dom_put_sf"/>
</dbReference>
<evidence type="ECO:0000256" key="1">
    <source>
        <dbReference type="ARBA" id="ARBA00023125"/>
    </source>
</evidence>
<dbReference type="PANTHER" id="PTHR30204">
    <property type="entry name" value="REDOX-CYCLING DRUG-SENSING TRANSCRIPTIONAL ACTIVATOR SOXR"/>
    <property type="match status" value="1"/>
</dbReference>
<keyword evidence="4" id="KW-1185">Reference proteome</keyword>
<dbReference type="Gene3D" id="1.10.1660.10">
    <property type="match status" value="1"/>
</dbReference>
<evidence type="ECO:0000259" key="2">
    <source>
        <dbReference type="PROSITE" id="PS50937"/>
    </source>
</evidence>
<dbReference type="Proteomes" id="UP000243342">
    <property type="component" value="Unassembled WGS sequence"/>
</dbReference>
<dbReference type="EMBL" id="MLCF01000136">
    <property type="protein sequence ID" value="OIV35675.1"/>
    <property type="molecule type" value="Genomic_DNA"/>
</dbReference>
<feature type="domain" description="HTH merR-type" evidence="2">
    <location>
        <begin position="1"/>
        <end position="68"/>
    </location>
</feature>
<dbReference type="SUPFAM" id="SSF46955">
    <property type="entry name" value="Putative DNA-binding domain"/>
    <property type="match status" value="1"/>
</dbReference>
<dbReference type="PROSITE" id="PS00552">
    <property type="entry name" value="HTH_MERR_1"/>
    <property type="match status" value="1"/>
</dbReference>
<dbReference type="GO" id="GO:0003700">
    <property type="term" value="F:DNA-binding transcription factor activity"/>
    <property type="evidence" value="ECO:0007669"/>
    <property type="project" value="InterPro"/>
</dbReference>
<dbReference type="InterPro" id="IPR047057">
    <property type="entry name" value="MerR_fam"/>
</dbReference>
<dbReference type="PANTHER" id="PTHR30204:SF97">
    <property type="entry name" value="MERR FAMILY REGULATORY PROTEIN"/>
    <property type="match status" value="1"/>
</dbReference>
<dbReference type="STRING" id="1428644.BIV57_20310"/>
<dbReference type="RefSeq" id="WP_071658366.1">
    <property type="nucleotide sequence ID" value="NZ_MLCF01000136.1"/>
</dbReference>
<keyword evidence="1" id="KW-0238">DNA-binding</keyword>
<dbReference type="Pfam" id="PF13411">
    <property type="entry name" value="MerR_1"/>
    <property type="match status" value="1"/>
</dbReference>
<dbReference type="OrthoDB" id="3824912at2"/>